<dbReference type="InterPro" id="IPR006977">
    <property type="entry name" value="Yip1_dom"/>
</dbReference>
<proteinExistence type="predicted"/>
<feature type="transmembrane region" description="Helical" evidence="9">
    <location>
        <begin position="608"/>
        <end position="628"/>
    </location>
</feature>
<feature type="domain" description="SMP-30/Gluconolactonase/LRE-like region" evidence="11">
    <location>
        <begin position="89"/>
        <end position="166"/>
    </location>
</feature>
<evidence type="ECO:0000256" key="5">
    <source>
        <dbReference type="ARBA" id="ARBA00022989"/>
    </source>
</evidence>
<feature type="repeat" description="NHL" evidence="8">
    <location>
        <begin position="122"/>
        <end position="153"/>
    </location>
</feature>
<evidence type="ECO:0000313" key="12">
    <source>
        <dbReference type="EMBL" id="WNQ08947.1"/>
    </source>
</evidence>
<evidence type="ECO:0000256" key="1">
    <source>
        <dbReference type="ARBA" id="ARBA00004141"/>
    </source>
</evidence>
<protein>
    <submittedName>
        <fullName evidence="12">SMP-30/gluconolactonase/LRE family protein</fullName>
    </submittedName>
</protein>
<dbReference type="Pfam" id="PF08450">
    <property type="entry name" value="SGL"/>
    <property type="match status" value="1"/>
</dbReference>
<dbReference type="AlphaFoldDB" id="A0AA96L8G2"/>
<evidence type="ECO:0000256" key="6">
    <source>
        <dbReference type="ARBA" id="ARBA00023136"/>
    </source>
</evidence>
<dbReference type="InterPro" id="IPR001258">
    <property type="entry name" value="NHL_repeat"/>
</dbReference>
<evidence type="ECO:0000256" key="3">
    <source>
        <dbReference type="ARBA" id="ARBA00022729"/>
    </source>
</evidence>
<dbReference type="PROSITE" id="PS51125">
    <property type="entry name" value="NHL"/>
    <property type="match status" value="1"/>
</dbReference>
<organism evidence="12 13">
    <name type="scientific">Paenibacillus aurantius</name>
    <dbReference type="NCBI Taxonomy" id="2918900"/>
    <lineage>
        <taxon>Bacteria</taxon>
        <taxon>Bacillati</taxon>
        <taxon>Bacillota</taxon>
        <taxon>Bacilli</taxon>
        <taxon>Bacillales</taxon>
        <taxon>Paenibacillaceae</taxon>
        <taxon>Paenibacillus</taxon>
    </lineage>
</organism>
<keyword evidence="3" id="KW-0732">Signal</keyword>
<accession>A0AA96L8G2</accession>
<dbReference type="Gene3D" id="1.25.40.10">
    <property type="entry name" value="Tetratricopeptide repeat domain"/>
    <property type="match status" value="1"/>
</dbReference>
<dbReference type="InterPro" id="IPR011990">
    <property type="entry name" value="TPR-like_helical_dom_sf"/>
</dbReference>
<dbReference type="Proteomes" id="UP001305702">
    <property type="component" value="Chromosome"/>
</dbReference>
<evidence type="ECO:0000256" key="9">
    <source>
        <dbReference type="SAM" id="Phobius"/>
    </source>
</evidence>
<dbReference type="SUPFAM" id="SSF48452">
    <property type="entry name" value="TPR-like"/>
    <property type="match status" value="1"/>
</dbReference>
<dbReference type="KEGG" id="paun:MJA45_14945"/>
<sequence>MKPARTLFVRLLWSLLSVLLVVGSVPEEAYADYPYSTNYRNKSGGLVWTQAAYAPERVLGQDIFIPDPKNPGKTVRSPLQQPGDLFLDAQDRIYVADTGNNRIVMFDRGGNFDRVITAAGTPLNKPQGLFVDGQDNLYVADTGNARVVKLDTHGKLLKEFKLPKSRFIPETYRFEPIKVAVDKRGFLFVNSLGSYNGLMQLDPDGKFVRFFAANEAPFTVLDSLKRMIYTREMYEKQPSKLPPAINNVDIDSRGFLYTVSYGENLTSGQVKKLNNAGKNFLGTDSSVGGGNDSFGEVRFRRVEEKGSLKDIAVDGNGNFTVIDSVSKMVSQYDAFGSLLFFWSGDASPNTTQLGIVKSPAAVETNSTNDLFVLDDNANLIQMFRQTEFGALVYKANNLTLDGKYKEAEALWREVLHLNAYYTPAMLGLAQAAYGRGDYAEAKRLYYDAGLQDGYSNSFWQIRLGWFQERFGLFMNIVLGLGLLYLVFRAIAKRYRLSWGTPRFLQRRWPLAAQLRHALYILRHPVDGFTALRYESKGSVASAVIILVLAYLSYAVSRTQTSFTFNAEAIRPAGAATIFLQFFLVWVAWIVSNYLVSSIRRGEGRFVDVFVGSAYALTPLIAVGLPLTFLSNGMTLSEASIFNFLHSGMVVWVVLLLIWQVQSVQNYSVGETAVNLLFTVGTMIILGVLCFIVFGLSAELRNFLYSILQEVSVR</sequence>
<keyword evidence="5 9" id="KW-1133">Transmembrane helix</keyword>
<keyword evidence="2 9" id="KW-0812">Transmembrane</keyword>
<evidence type="ECO:0000259" key="10">
    <source>
        <dbReference type="Pfam" id="PF04893"/>
    </source>
</evidence>
<evidence type="ECO:0000313" key="13">
    <source>
        <dbReference type="Proteomes" id="UP001305702"/>
    </source>
</evidence>
<evidence type="ECO:0000259" key="11">
    <source>
        <dbReference type="Pfam" id="PF08450"/>
    </source>
</evidence>
<feature type="transmembrane region" description="Helical" evidence="9">
    <location>
        <begin position="470"/>
        <end position="487"/>
    </location>
</feature>
<dbReference type="PANTHER" id="PTHR10680:SF14">
    <property type="entry name" value="PEPTIDYL-GLYCINE ALPHA-AMIDATING MONOOXYGENASE"/>
    <property type="match status" value="1"/>
</dbReference>
<feature type="transmembrane region" description="Helical" evidence="9">
    <location>
        <begin position="537"/>
        <end position="555"/>
    </location>
</feature>
<dbReference type="CDD" id="cd05819">
    <property type="entry name" value="NHL"/>
    <property type="match status" value="1"/>
</dbReference>
<evidence type="ECO:0000256" key="4">
    <source>
        <dbReference type="ARBA" id="ARBA00022737"/>
    </source>
</evidence>
<keyword evidence="7" id="KW-0325">Glycoprotein</keyword>
<dbReference type="SUPFAM" id="SSF101898">
    <property type="entry name" value="NHL repeat"/>
    <property type="match status" value="1"/>
</dbReference>
<dbReference type="Pfam" id="PF04893">
    <property type="entry name" value="Yip1"/>
    <property type="match status" value="1"/>
</dbReference>
<dbReference type="EMBL" id="CP130318">
    <property type="protein sequence ID" value="WNQ08947.1"/>
    <property type="molecule type" value="Genomic_DNA"/>
</dbReference>
<dbReference type="Gene3D" id="2.120.10.30">
    <property type="entry name" value="TolB, C-terminal domain"/>
    <property type="match status" value="1"/>
</dbReference>
<feature type="transmembrane region" description="Helical" evidence="9">
    <location>
        <begin position="672"/>
        <end position="695"/>
    </location>
</feature>
<feature type="transmembrane region" description="Helical" evidence="9">
    <location>
        <begin position="575"/>
        <end position="596"/>
    </location>
</feature>
<dbReference type="PANTHER" id="PTHR10680">
    <property type="entry name" value="PEPTIDYL-GLYCINE ALPHA-AMIDATING MONOOXYGENASE"/>
    <property type="match status" value="1"/>
</dbReference>
<dbReference type="RefSeq" id="WP_315602714.1">
    <property type="nucleotide sequence ID" value="NZ_CP130318.1"/>
</dbReference>
<evidence type="ECO:0000256" key="8">
    <source>
        <dbReference type="PROSITE-ProRule" id="PRU00504"/>
    </source>
</evidence>
<gene>
    <name evidence="12" type="ORF">MJA45_14945</name>
</gene>
<dbReference type="InterPro" id="IPR011042">
    <property type="entry name" value="6-blade_b-propeller_TolB-like"/>
</dbReference>
<keyword evidence="4" id="KW-0677">Repeat</keyword>
<dbReference type="GO" id="GO:0016020">
    <property type="term" value="C:membrane"/>
    <property type="evidence" value="ECO:0007669"/>
    <property type="project" value="UniProtKB-SubCell"/>
</dbReference>
<dbReference type="Pfam" id="PF14559">
    <property type="entry name" value="TPR_19"/>
    <property type="match status" value="1"/>
</dbReference>
<keyword evidence="6 9" id="KW-0472">Membrane</keyword>
<feature type="domain" description="Yip1" evidence="10">
    <location>
        <begin position="519"/>
        <end position="686"/>
    </location>
</feature>
<evidence type="ECO:0000256" key="7">
    <source>
        <dbReference type="ARBA" id="ARBA00023180"/>
    </source>
</evidence>
<feature type="transmembrane region" description="Helical" evidence="9">
    <location>
        <begin position="640"/>
        <end position="660"/>
    </location>
</feature>
<reference evidence="12 13" key="1">
    <citation type="submission" date="2022-02" db="EMBL/GenBank/DDBJ databases">
        <title>Paenibacillus sp. MBLB1776 Whole Genome Shotgun Sequencing.</title>
        <authorList>
            <person name="Hwang C.Y."/>
            <person name="Cho E.-S."/>
            <person name="Seo M.-J."/>
        </authorList>
    </citation>
    <scope>NUCLEOTIDE SEQUENCE [LARGE SCALE GENOMIC DNA]</scope>
    <source>
        <strain evidence="12 13">MBLB1776</strain>
    </source>
</reference>
<comment type="subcellular location">
    <subcellularLocation>
        <location evidence="1">Membrane</location>
        <topology evidence="1">Multi-pass membrane protein</topology>
    </subcellularLocation>
</comment>
<dbReference type="InterPro" id="IPR013658">
    <property type="entry name" value="SGL"/>
</dbReference>
<keyword evidence="13" id="KW-1185">Reference proteome</keyword>
<evidence type="ECO:0000256" key="2">
    <source>
        <dbReference type="ARBA" id="ARBA00022692"/>
    </source>
</evidence>
<name>A0AA96L8G2_9BACL</name>